<dbReference type="PANTHER" id="PTHR32017:SF3">
    <property type="entry name" value="SPINDLE AND KINETOCHORE-ASSOCIATED PROTEIN 2"/>
    <property type="match status" value="1"/>
</dbReference>
<keyword evidence="12" id="KW-0137">Centromere</keyword>
<comment type="caution">
    <text evidence="16">The sequence shown here is derived from an EMBL/GenBank/DDBJ whole genome shotgun (WGS) entry which is preliminary data.</text>
</comment>
<dbReference type="GO" id="GO:0051301">
    <property type="term" value="P:cell division"/>
    <property type="evidence" value="ECO:0007669"/>
    <property type="project" value="UniProtKB-KW"/>
</dbReference>
<feature type="domain" description="Ska2 N-terminal" evidence="15">
    <location>
        <begin position="2"/>
        <end position="110"/>
    </location>
</feature>
<dbReference type="GO" id="GO:0000278">
    <property type="term" value="P:mitotic cell cycle"/>
    <property type="evidence" value="ECO:0007669"/>
    <property type="project" value="TreeGrafter"/>
</dbReference>
<dbReference type="PANTHER" id="PTHR32017">
    <property type="entry name" value="SPINDLE AND KINETOCHORE-ASSOCIATED PROTEIN 2"/>
    <property type="match status" value="1"/>
</dbReference>
<keyword evidence="7" id="KW-0493">Microtubule</keyword>
<keyword evidence="9" id="KW-0995">Kinetochore</keyword>
<keyword evidence="6" id="KW-0132">Cell division</keyword>
<evidence type="ECO:0000256" key="14">
    <source>
        <dbReference type="SAM" id="MobiDB-lite"/>
    </source>
</evidence>
<evidence type="ECO:0000313" key="16">
    <source>
        <dbReference type="EMBL" id="CAH3108271.1"/>
    </source>
</evidence>
<dbReference type="InterPro" id="IPR042091">
    <property type="entry name" value="Ska2_N"/>
</dbReference>
<dbReference type="GO" id="GO:0008017">
    <property type="term" value="F:microtubule binding"/>
    <property type="evidence" value="ECO:0007669"/>
    <property type="project" value="InterPro"/>
</dbReference>
<evidence type="ECO:0000256" key="1">
    <source>
        <dbReference type="ARBA" id="ARBA00004186"/>
    </source>
</evidence>
<evidence type="ECO:0000256" key="11">
    <source>
        <dbReference type="ARBA" id="ARBA00023306"/>
    </source>
</evidence>
<evidence type="ECO:0000256" key="2">
    <source>
        <dbReference type="ARBA" id="ARBA00004629"/>
    </source>
</evidence>
<gene>
    <name evidence="16" type="ORF">PMEA_00002467</name>
</gene>
<evidence type="ECO:0000256" key="3">
    <source>
        <dbReference type="ARBA" id="ARBA00010684"/>
    </source>
</evidence>
<evidence type="ECO:0000256" key="10">
    <source>
        <dbReference type="ARBA" id="ARBA00023212"/>
    </source>
</evidence>
<comment type="subcellular location">
    <subcellularLocation>
        <location evidence="2">Chromosome</location>
        <location evidence="2">Centromere</location>
        <location evidence="2">Kinetochore</location>
    </subcellularLocation>
    <subcellularLocation>
        <location evidence="1">Cytoplasm</location>
        <location evidence="1">Cytoskeleton</location>
        <location evidence="1">Spindle</location>
    </subcellularLocation>
</comment>
<sequence length="247" mass="28198">MEPAVDKLEALFQKAESDVNYISLRLETEFSQQFSDNGQEQLNPIKLLQRINQAKVQFKNLAEQAREIHSRQQEIQACVRDQMLACQDLLRHSQKCAGLEVMEKSDDEQYLQTSVPSVIRKETASSELSTDEEDKENKTEGTENKTQQESDTKPVIRGKHEFIPVDEREFLTVSELVRGRAKLQDVNKVYEVLFHHFKKNKHSSSLTPKDMTKMGLKVTGATGEAKLKVLRALKLIVINNKLAVKMA</sequence>
<evidence type="ECO:0000256" key="4">
    <source>
        <dbReference type="ARBA" id="ARBA00022454"/>
    </source>
</evidence>
<reference evidence="16 17" key="1">
    <citation type="submission" date="2022-05" db="EMBL/GenBank/DDBJ databases">
        <authorList>
            <consortium name="Genoscope - CEA"/>
            <person name="William W."/>
        </authorList>
    </citation>
    <scope>NUCLEOTIDE SEQUENCE [LARGE SCALE GENOMIC DNA]</scope>
</reference>
<evidence type="ECO:0000313" key="17">
    <source>
        <dbReference type="Proteomes" id="UP001159428"/>
    </source>
</evidence>
<keyword evidence="11" id="KW-0131">Cell cycle</keyword>
<evidence type="ECO:0000256" key="5">
    <source>
        <dbReference type="ARBA" id="ARBA00022490"/>
    </source>
</evidence>
<evidence type="ECO:0000256" key="8">
    <source>
        <dbReference type="ARBA" id="ARBA00022776"/>
    </source>
</evidence>
<keyword evidence="10" id="KW-0206">Cytoskeleton</keyword>
<dbReference type="AlphaFoldDB" id="A0AAU9WFA5"/>
<proteinExistence type="inferred from homology"/>
<evidence type="ECO:0000259" key="15">
    <source>
        <dbReference type="Pfam" id="PF16740"/>
    </source>
</evidence>
<accession>A0AAU9WFA5</accession>
<protein>
    <recommendedName>
        <fullName evidence="13">Protein FAM33A</fullName>
    </recommendedName>
</protein>
<keyword evidence="5" id="KW-0963">Cytoplasm</keyword>
<evidence type="ECO:0000256" key="13">
    <source>
        <dbReference type="ARBA" id="ARBA00029651"/>
    </source>
</evidence>
<dbReference type="EMBL" id="CALNXJ010000011">
    <property type="protein sequence ID" value="CAH3108271.1"/>
    <property type="molecule type" value="Genomic_DNA"/>
</dbReference>
<keyword evidence="17" id="KW-1185">Reference proteome</keyword>
<dbReference type="GO" id="GO:0007059">
    <property type="term" value="P:chromosome segregation"/>
    <property type="evidence" value="ECO:0007669"/>
    <property type="project" value="InterPro"/>
</dbReference>
<feature type="compositionally biased region" description="Basic and acidic residues" evidence="14">
    <location>
        <begin position="135"/>
        <end position="157"/>
    </location>
</feature>
<evidence type="ECO:0000256" key="7">
    <source>
        <dbReference type="ARBA" id="ARBA00022701"/>
    </source>
</evidence>
<dbReference type="GO" id="GO:0000940">
    <property type="term" value="C:outer kinetochore"/>
    <property type="evidence" value="ECO:0007669"/>
    <property type="project" value="InterPro"/>
</dbReference>
<evidence type="ECO:0000256" key="6">
    <source>
        <dbReference type="ARBA" id="ARBA00022618"/>
    </source>
</evidence>
<feature type="region of interest" description="Disordered" evidence="14">
    <location>
        <begin position="121"/>
        <end position="157"/>
    </location>
</feature>
<organism evidence="16 17">
    <name type="scientific">Pocillopora meandrina</name>
    <dbReference type="NCBI Taxonomy" id="46732"/>
    <lineage>
        <taxon>Eukaryota</taxon>
        <taxon>Metazoa</taxon>
        <taxon>Cnidaria</taxon>
        <taxon>Anthozoa</taxon>
        <taxon>Hexacorallia</taxon>
        <taxon>Scleractinia</taxon>
        <taxon>Astrocoeniina</taxon>
        <taxon>Pocilloporidae</taxon>
        <taxon>Pocillopora</taxon>
    </lineage>
</organism>
<keyword evidence="4" id="KW-0158">Chromosome</keyword>
<dbReference type="Pfam" id="PF11362">
    <property type="entry name" value="DUF3161"/>
    <property type="match status" value="1"/>
</dbReference>
<dbReference type="Gene3D" id="6.10.250.1380">
    <property type="match status" value="1"/>
</dbReference>
<evidence type="ECO:0000256" key="12">
    <source>
        <dbReference type="ARBA" id="ARBA00023328"/>
    </source>
</evidence>
<dbReference type="InterPro" id="IPR026762">
    <property type="entry name" value="Ska2"/>
</dbReference>
<name>A0AAU9WFA5_9CNID</name>
<evidence type="ECO:0000256" key="9">
    <source>
        <dbReference type="ARBA" id="ARBA00022838"/>
    </source>
</evidence>
<dbReference type="GO" id="GO:0005876">
    <property type="term" value="C:spindle microtubule"/>
    <property type="evidence" value="ECO:0007669"/>
    <property type="project" value="InterPro"/>
</dbReference>
<keyword evidence="8" id="KW-0498">Mitosis</keyword>
<dbReference type="Pfam" id="PF16740">
    <property type="entry name" value="SKA2"/>
    <property type="match status" value="1"/>
</dbReference>
<dbReference type="Proteomes" id="UP001159428">
    <property type="component" value="Unassembled WGS sequence"/>
</dbReference>
<comment type="similarity">
    <text evidence="3">Belongs to the SKA2 family.</text>
</comment>